<dbReference type="SUPFAM" id="SSF48334">
    <property type="entry name" value="DNA repair protein MutS, domain III"/>
    <property type="match status" value="1"/>
</dbReference>
<dbReference type="InterPro" id="IPR000432">
    <property type="entry name" value="DNA_mismatch_repair_MutS_C"/>
</dbReference>
<keyword evidence="2" id="KW-0067">ATP-binding</keyword>
<dbReference type="GO" id="GO:0030983">
    <property type="term" value="F:mismatched DNA binding"/>
    <property type="evidence" value="ECO:0007669"/>
    <property type="project" value="InterPro"/>
</dbReference>
<dbReference type="RefSeq" id="WP_091727249.1">
    <property type="nucleotide sequence ID" value="NZ_FNQE01000005.1"/>
</dbReference>
<protein>
    <submittedName>
        <fullName evidence="7">MutS domain V</fullName>
    </submittedName>
</protein>
<dbReference type="InterPro" id="IPR007696">
    <property type="entry name" value="DNA_mismatch_repair_MutS_core"/>
</dbReference>
<feature type="domain" description="DNA mismatch repair proteins mutS family" evidence="6">
    <location>
        <begin position="339"/>
        <end position="542"/>
    </location>
</feature>
<dbReference type="SMART" id="SM00534">
    <property type="entry name" value="MUTSac"/>
    <property type="match status" value="1"/>
</dbReference>
<evidence type="ECO:0000256" key="4">
    <source>
        <dbReference type="SAM" id="Coils"/>
    </source>
</evidence>
<dbReference type="InterPro" id="IPR045076">
    <property type="entry name" value="MutS"/>
</dbReference>
<dbReference type="Pfam" id="PF00488">
    <property type="entry name" value="MutS_V"/>
    <property type="match status" value="1"/>
</dbReference>
<dbReference type="OrthoDB" id="9777812at2"/>
<keyword evidence="3" id="KW-0238">DNA-binding</keyword>
<evidence type="ECO:0000259" key="5">
    <source>
        <dbReference type="SMART" id="SM00533"/>
    </source>
</evidence>
<keyword evidence="4" id="KW-0175">Coiled coil</keyword>
<dbReference type="InterPro" id="IPR027417">
    <property type="entry name" value="P-loop_NTPase"/>
</dbReference>
<accession>A0A1H3M2D1</accession>
<dbReference type="SMART" id="SM00533">
    <property type="entry name" value="MUTSd"/>
    <property type="match status" value="1"/>
</dbReference>
<feature type="domain" description="DNA mismatch repair protein MutS core" evidence="5">
    <location>
        <begin position="10"/>
        <end position="322"/>
    </location>
</feature>
<gene>
    <name evidence="7" type="ORF">SAMN05660462_00685</name>
</gene>
<name>A0A1H3M2D1_9FIRM</name>
<dbReference type="PANTHER" id="PTHR11361">
    <property type="entry name" value="DNA MISMATCH REPAIR PROTEIN MUTS FAMILY MEMBER"/>
    <property type="match status" value="1"/>
</dbReference>
<feature type="coiled-coil region" evidence="4">
    <location>
        <begin position="152"/>
        <end position="186"/>
    </location>
</feature>
<keyword evidence="1" id="KW-0547">Nucleotide-binding</keyword>
<dbReference type="PANTHER" id="PTHR11361:SF14">
    <property type="entry name" value="DNA MISMATCH REPAIR PROTEIN MUTS, TYPE 2"/>
    <property type="match status" value="1"/>
</dbReference>
<evidence type="ECO:0000259" key="6">
    <source>
        <dbReference type="SMART" id="SM00534"/>
    </source>
</evidence>
<dbReference type="Gene3D" id="1.10.1420.10">
    <property type="match status" value="2"/>
</dbReference>
<organism evidence="7 8">
    <name type="scientific">Proteiniborus ethanoligenes</name>
    <dbReference type="NCBI Taxonomy" id="415015"/>
    <lineage>
        <taxon>Bacteria</taxon>
        <taxon>Bacillati</taxon>
        <taxon>Bacillota</taxon>
        <taxon>Clostridia</taxon>
        <taxon>Eubacteriales</taxon>
        <taxon>Proteiniborus</taxon>
    </lineage>
</organism>
<sequence>MNKFIDINTSESIGLDYVIGKLRTITPYGKDLKDNMKPFKIGEEELLIEELDQIEVLVKLINENRYFFKNIKSILSNIKDIRNSISRATDGYILSNVELYEVKGFILTLVELTEELKIIEKQLHSTIKPYKIPELEKLLDPQNTKVRAFYIYDDYSQELKAIRESKKEIDNKLKLETKNLKEKIEKDLNIKIRPDNTITISKSNKEMLNKANNSPYLIYNSETYMDIKYSLKYTLDMCEWENALSIIKEKEEKEEENIRKELSRGIGSHQEDINKNIKAIGKLDLSLSKAYMAIDTNSIRPTIQVNHIVNIINGRHIEVEDILRSKEMVFTPISIKLHEGVSCITGANMGGKTVSLKLIGLLCAMAQYGLLVPCDSMEIGLHGFIYGSIGDMQSTDKGLSTFGSEINSIKEGIEKADKRGLILIDELARGTNPEEGYAISKAIVNYLKNKKSITLITTHYDNIAASEGIQHYQVIGLSNIDYEELKANLQSKGTSMELISGYMDYRLAKVTQETKVPRDAINIAKLMGLDQGIIEDAERILFGTVVEQ</sequence>
<evidence type="ECO:0000256" key="2">
    <source>
        <dbReference type="ARBA" id="ARBA00022840"/>
    </source>
</evidence>
<dbReference type="GO" id="GO:0140664">
    <property type="term" value="F:ATP-dependent DNA damage sensor activity"/>
    <property type="evidence" value="ECO:0007669"/>
    <property type="project" value="InterPro"/>
</dbReference>
<dbReference type="InterPro" id="IPR036187">
    <property type="entry name" value="DNA_mismatch_repair_MutS_sf"/>
</dbReference>
<evidence type="ECO:0000256" key="1">
    <source>
        <dbReference type="ARBA" id="ARBA00022741"/>
    </source>
</evidence>
<dbReference type="STRING" id="415015.SAMN05660462_00685"/>
<dbReference type="GO" id="GO:0006298">
    <property type="term" value="P:mismatch repair"/>
    <property type="evidence" value="ECO:0007669"/>
    <property type="project" value="InterPro"/>
</dbReference>
<dbReference type="SUPFAM" id="SSF52540">
    <property type="entry name" value="P-loop containing nucleoside triphosphate hydrolases"/>
    <property type="match status" value="1"/>
</dbReference>
<dbReference type="EMBL" id="FNQE01000005">
    <property type="protein sequence ID" value="SDY70175.1"/>
    <property type="molecule type" value="Genomic_DNA"/>
</dbReference>
<reference evidence="7 8" key="1">
    <citation type="submission" date="2016-10" db="EMBL/GenBank/DDBJ databases">
        <authorList>
            <person name="de Groot N.N."/>
        </authorList>
    </citation>
    <scope>NUCLEOTIDE SEQUENCE [LARGE SCALE GENOMIC DNA]</scope>
    <source>
        <strain evidence="7 8">DSM 21650</strain>
    </source>
</reference>
<dbReference type="Gene3D" id="3.40.50.300">
    <property type="entry name" value="P-loop containing nucleotide triphosphate hydrolases"/>
    <property type="match status" value="1"/>
</dbReference>
<keyword evidence="8" id="KW-1185">Reference proteome</keyword>
<evidence type="ECO:0000256" key="3">
    <source>
        <dbReference type="ARBA" id="ARBA00023125"/>
    </source>
</evidence>
<evidence type="ECO:0000313" key="7">
    <source>
        <dbReference type="EMBL" id="SDY70175.1"/>
    </source>
</evidence>
<proteinExistence type="predicted"/>
<dbReference type="Proteomes" id="UP000198625">
    <property type="component" value="Unassembled WGS sequence"/>
</dbReference>
<dbReference type="AlphaFoldDB" id="A0A1H3M2D1"/>
<dbReference type="GO" id="GO:0005524">
    <property type="term" value="F:ATP binding"/>
    <property type="evidence" value="ECO:0007669"/>
    <property type="project" value="UniProtKB-KW"/>
</dbReference>
<evidence type="ECO:0000313" key="8">
    <source>
        <dbReference type="Proteomes" id="UP000198625"/>
    </source>
</evidence>